<evidence type="ECO:0000313" key="3">
    <source>
        <dbReference type="Proteomes" id="UP000433883"/>
    </source>
</evidence>
<sequence>MAAAKISTDEYLKAVNYRRTVYGLNDKSPVSDDRIVDIIKNVQLTSPSSYNTQTGRITILLGAPHKKLWTIIEDISIPIISQHAGEDTAKSMKQRFDGFKGAYGSVGRSHPLPSSFRDRTDTFMQVLFWEDGATRKTAEETHKASAHMFGQWGEHSDAMAQIQVWTALELEGLGANLQHMNAIPPVEDAIKKEWNIPADWSLKAHLNFGGYAQEHPARPDKTAVDETVTVYKS</sequence>
<proteinExistence type="predicted"/>
<reference evidence="2 3" key="1">
    <citation type="submission" date="2019-11" db="EMBL/GenBank/DDBJ databases">
        <title>Venturia inaequalis Genome Resource.</title>
        <authorList>
            <person name="Lichtner F.J."/>
        </authorList>
    </citation>
    <scope>NUCLEOTIDE SEQUENCE [LARGE SCALE GENOMIC DNA]</scope>
    <source>
        <strain evidence="2">Bline_iso_100314</strain>
    </source>
</reference>
<dbReference type="Gene3D" id="3.40.109.10">
    <property type="entry name" value="NADH Oxidase"/>
    <property type="match status" value="2"/>
</dbReference>
<dbReference type="SUPFAM" id="SSF55469">
    <property type="entry name" value="FMN-dependent nitroreductase-like"/>
    <property type="match status" value="1"/>
</dbReference>
<name>A0A8H3Z750_VENIN</name>
<dbReference type="AlphaFoldDB" id="A0A8H3Z750"/>
<dbReference type="GO" id="GO:0016491">
    <property type="term" value="F:oxidoreductase activity"/>
    <property type="evidence" value="ECO:0007669"/>
    <property type="project" value="InterPro"/>
</dbReference>
<dbReference type="InterPro" id="IPR033877">
    <property type="entry name" value="Frm2/Hbn1"/>
</dbReference>
<comment type="caution">
    <text evidence="2">The sequence shown here is derived from an EMBL/GenBank/DDBJ whole genome shotgun (WGS) entry which is preliminary data.</text>
</comment>
<evidence type="ECO:0000259" key="1">
    <source>
        <dbReference type="Pfam" id="PF00881"/>
    </source>
</evidence>
<dbReference type="Pfam" id="PF00881">
    <property type="entry name" value="Nitroreductase"/>
    <property type="match status" value="1"/>
</dbReference>
<dbReference type="PANTHER" id="PTHR43035">
    <property type="entry name" value="FATTY ACID REPRESSION MUTANT PROTEIN 2-RELATED"/>
    <property type="match status" value="1"/>
</dbReference>
<dbReference type="EMBL" id="WNWQ01000005">
    <property type="protein sequence ID" value="KAE9985628.1"/>
    <property type="molecule type" value="Genomic_DNA"/>
</dbReference>
<gene>
    <name evidence="2" type="ORF">BLS_006711</name>
</gene>
<evidence type="ECO:0000313" key="2">
    <source>
        <dbReference type="EMBL" id="KAE9985628.1"/>
    </source>
</evidence>
<dbReference type="PANTHER" id="PTHR43035:SF4">
    <property type="entry name" value="NITROREDUCTASE FAMILY PROTEIN (AFU_ORTHOLOGUE AFUA_3G03530)"/>
    <property type="match status" value="1"/>
</dbReference>
<feature type="domain" description="Nitroreductase" evidence="1">
    <location>
        <begin position="17"/>
        <end position="209"/>
    </location>
</feature>
<accession>A0A8H3Z750</accession>
<dbReference type="InterPro" id="IPR029479">
    <property type="entry name" value="Nitroreductase"/>
</dbReference>
<dbReference type="GO" id="GO:0034599">
    <property type="term" value="P:cellular response to oxidative stress"/>
    <property type="evidence" value="ECO:0007669"/>
    <property type="project" value="InterPro"/>
</dbReference>
<protein>
    <recommendedName>
        <fullName evidence="1">Nitroreductase domain-containing protein</fullName>
    </recommendedName>
</protein>
<dbReference type="InterPro" id="IPR000415">
    <property type="entry name" value="Nitroreductase-like"/>
</dbReference>
<dbReference type="Proteomes" id="UP000433883">
    <property type="component" value="Unassembled WGS sequence"/>
</dbReference>
<organism evidence="2 3">
    <name type="scientific">Venturia inaequalis</name>
    <name type="common">Apple scab fungus</name>
    <dbReference type="NCBI Taxonomy" id="5025"/>
    <lineage>
        <taxon>Eukaryota</taxon>
        <taxon>Fungi</taxon>
        <taxon>Dikarya</taxon>
        <taxon>Ascomycota</taxon>
        <taxon>Pezizomycotina</taxon>
        <taxon>Dothideomycetes</taxon>
        <taxon>Pleosporomycetidae</taxon>
        <taxon>Venturiales</taxon>
        <taxon>Venturiaceae</taxon>
        <taxon>Venturia</taxon>
    </lineage>
</organism>